<dbReference type="RefSeq" id="XP_016624771.1">
    <property type="nucleotide sequence ID" value="XM_016759443.1"/>
</dbReference>
<dbReference type="OrthoDB" id="4144003at2759"/>
<proteinExistence type="predicted"/>
<evidence type="ECO:0000313" key="2">
    <source>
        <dbReference type="EMBL" id="KIW98102.1"/>
    </source>
</evidence>
<feature type="compositionally biased region" description="Polar residues" evidence="1">
    <location>
        <begin position="85"/>
        <end position="94"/>
    </location>
</feature>
<name>A0A0D2GIB5_CLAB1</name>
<reference evidence="2" key="1">
    <citation type="submission" date="2015-01" db="EMBL/GenBank/DDBJ databases">
        <title>The Genome Sequence of Cladophialophora bantiana CBS 173.52.</title>
        <authorList>
            <consortium name="The Broad Institute Genomics Platform"/>
            <person name="Cuomo C."/>
            <person name="de Hoog S."/>
            <person name="Gorbushina A."/>
            <person name="Stielow B."/>
            <person name="Teixiera M."/>
            <person name="Abouelleil A."/>
            <person name="Chapman S.B."/>
            <person name="Priest M."/>
            <person name="Young S.K."/>
            <person name="Wortman J."/>
            <person name="Nusbaum C."/>
            <person name="Birren B."/>
        </authorList>
    </citation>
    <scope>NUCLEOTIDE SEQUENCE [LARGE SCALE GENOMIC DNA]</scope>
    <source>
        <strain evidence="2">CBS 173.52</strain>
    </source>
</reference>
<feature type="region of interest" description="Disordered" evidence="1">
    <location>
        <begin position="64"/>
        <end position="94"/>
    </location>
</feature>
<organism evidence="2 3">
    <name type="scientific">Cladophialophora bantiana (strain ATCC 10958 / CBS 173.52 / CDC B-1940 / NIH 8579)</name>
    <name type="common">Xylohypha bantiana</name>
    <dbReference type="NCBI Taxonomy" id="1442370"/>
    <lineage>
        <taxon>Eukaryota</taxon>
        <taxon>Fungi</taxon>
        <taxon>Dikarya</taxon>
        <taxon>Ascomycota</taxon>
        <taxon>Pezizomycotina</taxon>
        <taxon>Eurotiomycetes</taxon>
        <taxon>Chaetothyriomycetidae</taxon>
        <taxon>Chaetothyriales</taxon>
        <taxon>Herpotrichiellaceae</taxon>
        <taxon>Cladophialophora</taxon>
    </lineage>
</organism>
<protein>
    <recommendedName>
        <fullName evidence="4">Transcription factor domain-containing protein</fullName>
    </recommendedName>
</protein>
<dbReference type="Proteomes" id="UP000053789">
    <property type="component" value="Unassembled WGS sequence"/>
</dbReference>
<dbReference type="AlphaFoldDB" id="A0A0D2GIB5"/>
<dbReference type="PANTHER" id="PTHR37540">
    <property type="entry name" value="TRANSCRIPTION FACTOR (ACR-2), PUTATIVE-RELATED-RELATED"/>
    <property type="match status" value="1"/>
</dbReference>
<evidence type="ECO:0000256" key="1">
    <source>
        <dbReference type="SAM" id="MobiDB-lite"/>
    </source>
</evidence>
<dbReference type="VEuPathDB" id="FungiDB:Z519_01686"/>
<gene>
    <name evidence="2" type="ORF">Z519_01686</name>
</gene>
<dbReference type="GeneID" id="27694614"/>
<dbReference type="HOGENOM" id="CLU_028343_1_0_1"/>
<accession>A0A0D2GIB5</accession>
<evidence type="ECO:0000313" key="3">
    <source>
        <dbReference type="Proteomes" id="UP000053789"/>
    </source>
</evidence>
<keyword evidence="3" id="KW-1185">Reference proteome</keyword>
<evidence type="ECO:0008006" key="4">
    <source>
        <dbReference type="Google" id="ProtNLM"/>
    </source>
</evidence>
<sequence length="528" mass="60531">MGEINQGVSRYLFVVKDPKSQSFSRSDDKERRLIHRHVQIDSMHRRQSSIPHGTNKTEQLPFIEVKPGVKSGTTRRRADAGSNKRPPQSTVSRSLDPSALCRCLVISKQPCAVHGIPRVPTDELHIIDPFATTVVNVDRKAHGLLQYFIHVSHPRTWHSEVQDDHTYTFQKDVLTLVKGCLEKEVHFYTLLASMASQMQYFEQMNRDDDTTSQMVTKAIDAIRRHLRSSPPINQRLIFDIHQMAVTDFYRYELNSALIHLTAARSLLSQLGGIERIDPSLREWIVIGDGYLAAELFQKPLFPASCFDPGELELEHVDVVHVHSNPPANWFQEPRYQKLLPTQMQRVLIDLTTTVHIMQRQLRPPPSDRNAPAGSKTILHWLLLRTSALRHRLLELQVDDGKVDAIRIVLIVWLFMVMTVTGRRRTCKVLASKLRLRLEGIRPREWIDFGDAHLWVLLVGAVSAGTSNRGWFLAAILQMERANGRETHKLFREDELAKLFDRFSYLDLYQRGLLRAVIKDLNASAPRTA</sequence>
<dbReference type="PANTHER" id="PTHR37540:SF5">
    <property type="entry name" value="TRANSCRIPTION FACTOR DOMAIN-CONTAINING PROTEIN"/>
    <property type="match status" value="1"/>
</dbReference>
<dbReference type="EMBL" id="KN846981">
    <property type="protein sequence ID" value="KIW98102.1"/>
    <property type="molecule type" value="Genomic_DNA"/>
</dbReference>